<feature type="transmembrane region" description="Helical" evidence="3">
    <location>
        <begin position="241"/>
        <end position="258"/>
    </location>
</feature>
<dbReference type="Gene3D" id="3.30.565.10">
    <property type="entry name" value="Histidine kinase-like ATPase, C-terminal domain"/>
    <property type="match status" value="1"/>
</dbReference>
<dbReference type="Gene3D" id="3.30.450.20">
    <property type="entry name" value="PAS domain"/>
    <property type="match status" value="1"/>
</dbReference>
<dbReference type="Gene3D" id="2.60.40.2380">
    <property type="match status" value="1"/>
</dbReference>
<keyword evidence="3" id="KW-0812">Transmembrane</keyword>
<evidence type="ECO:0000256" key="2">
    <source>
        <dbReference type="SAM" id="Coils"/>
    </source>
</evidence>
<dbReference type="InterPro" id="IPR036641">
    <property type="entry name" value="HPT_dom_sf"/>
</dbReference>
<dbReference type="Pfam" id="PF02518">
    <property type="entry name" value="HATPase_c"/>
    <property type="match status" value="1"/>
</dbReference>
<dbReference type="CDD" id="cd00088">
    <property type="entry name" value="HPT"/>
    <property type="match status" value="1"/>
</dbReference>
<dbReference type="InterPro" id="IPR036890">
    <property type="entry name" value="HATPase_C_sf"/>
</dbReference>
<dbReference type="Pfam" id="PF07695">
    <property type="entry name" value="7TMR-DISM_7TM"/>
    <property type="match status" value="1"/>
</dbReference>
<feature type="transmembrane region" description="Helical" evidence="3">
    <location>
        <begin position="333"/>
        <end position="353"/>
    </location>
</feature>
<dbReference type="AlphaFoldDB" id="A0A1Y6BYV5"/>
<keyword evidence="6" id="KW-1185">Reference proteome</keyword>
<keyword evidence="2" id="KW-0175">Coiled coil</keyword>
<keyword evidence="1" id="KW-0597">Phosphoprotein</keyword>
<proteinExistence type="predicted"/>
<dbReference type="EMBL" id="FWZT01000011">
    <property type="protein sequence ID" value="SMF36480.1"/>
    <property type="molecule type" value="Genomic_DNA"/>
</dbReference>
<feature type="coiled-coil region" evidence="2">
    <location>
        <begin position="407"/>
        <end position="434"/>
    </location>
</feature>
<dbReference type="Proteomes" id="UP000192907">
    <property type="component" value="Unassembled WGS sequence"/>
</dbReference>
<dbReference type="Pfam" id="PF01627">
    <property type="entry name" value="Hpt"/>
    <property type="match status" value="1"/>
</dbReference>
<evidence type="ECO:0000256" key="3">
    <source>
        <dbReference type="SAM" id="Phobius"/>
    </source>
</evidence>
<protein>
    <submittedName>
        <fullName evidence="5">Hpt domain-containing protein</fullName>
    </submittedName>
</protein>
<dbReference type="InterPro" id="IPR003594">
    <property type="entry name" value="HATPase_dom"/>
</dbReference>
<dbReference type="SUPFAM" id="SSF47226">
    <property type="entry name" value="Histidine-containing phosphotransfer domain, HPT domain"/>
    <property type="match status" value="1"/>
</dbReference>
<dbReference type="STRING" id="1513793.SAMN06296036_11139"/>
<dbReference type="GO" id="GO:0004672">
    <property type="term" value="F:protein kinase activity"/>
    <property type="evidence" value="ECO:0007669"/>
    <property type="project" value="UniProtKB-ARBA"/>
</dbReference>
<dbReference type="InterPro" id="IPR051315">
    <property type="entry name" value="Bact_Chemotaxis_CheA"/>
</dbReference>
<feature type="transmembrane region" description="Helical" evidence="3">
    <location>
        <begin position="304"/>
        <end position="327"/>
    </location>
</feature>
<dbReference type="InterPro" id="IPR011622">
    <property type="entry name" value="7TMR_DISM_rcpt_extracell_dom2"/>
</dbReference>
<evidence type="ECO:0000256" key="1">
    <source>
        <dbReference type="PROSITE-ProRule" id="PRU00110"/>
    </source>
</evidence>
<evidence type="ECO:0000313" key="6">
    <source>
        <dbReference type="Proteomes" id="UP000192907"/>
    </source>
</evidence>
<reference evidence="6" key="1">
    <citation type="submission" date="2017-04" db="EMBL/GenBank/DDBJ databases">
        <authorList>
            <person name="Varghese N."/>
            <person name="Submissions S."/>
        </authorList>
    </citation>
    <scope>NUCLEOTIDE SEQUENCE [LARGE SCALE GENOMIC DNA]</scope>
    <source>
        <strain evidence="6">RKEM611</strain>
    </source>
</reference>
<dbReference type="PANTHER" id="PTHR43395:SF10">
    <property type="entry name" value="CHEMOTAXIS PROTEIN CHEA"/>
    <property type="match status" value="1"/>
</dbReference>
<keyword evidence="3" id="KW-0472">Membrane</keyword>
<organism evidence="5 6">
    <name type="scientific">Pseudobacteriovorax antillogorgiicola</name>
    <dbReference type="NCBI Taxonomy" id="1513793"/>
    <lineage>
        <taxon>Bacteria</taxon>
        <taxon>Pseudomonadati</taxon>
        <taxon>Bdellovibrionota</taxon>
        <taxon>Oligoflexia</taxon>
        <taxon>Oligoflexales</taxon>
        <taxon>Pseudobacteriovoracaceae</taxon>
        <taxon>Pseudobacteriovorax</taxon>
    </lineage>
</organism>
<feature type="domain" description="HPt" evidence="4">
    <location>
        <begin position="612"/>
        <end position="710"/>
    </location>
</feature>
<dbReference type="OrthoDB" id="9803176at2"/>
<feature type="transmembrane region" description="Helical" evidence="3">
    <location>
        <begin position="360"/>
        <end position="379"/>
    </location>
</feature>
<evidence type="ECO:0000259" key="4">
    <source>
        <dbReference type="PROSITE" id="PS50894"/>
    </source>
</evidence>
<feature type="modified residue" description="Phosphohistidine" evidence="1">
    <location>
        <position position="651"/>
    </location>
</feature>
<feature type="transmembrane region" description="Helical" evidence="3">
    <location>
        <begin position="270"/>
        <end position="297"/>
    </location>
</feature>
<dbReference type="PANTHER" id="PTHR43395">
    <property type="entry name" value="SENSOR HISTIDINE KINASE CHEA"/>
    <property type="match status" value="1"/>
</dbReference>
<keyword evidence="3" id="KW-1133">Transmembrane helix</keyword>
<dbReference type="InterPro" id="IPR011623">
    <property type="entry name" value="7TMR_DISM_rcpt_extracell_dom1"/>
</dbReference>
<dbReference type="InterPro" id="IPR008207">
    <property type="entry name" value="Sig_transdc_His_kin_Hpt_dom"/>
</dbReference>
<evidence type="ECO:0000313" key="5">
    <source>
        <dbReference type="EMBL" id="SMF36480.1"/>
    </source>
</evidence>
<dbReference type="SUPFAM" id="SSF55874">
    <property type="entry name" value="ATPase domain of HSP90 chaperone/DNA topoisomerase II/histidine kinase"/>
    <property type="match status" value="1"/>
</dbReference>
<dbReference type="Gene3D" id="1.20.120.160">
    <property type="entry name" value="HPT domain"/>
    <property type="match status" value="1"/>
</dbReference>
<dbReference type="SMART" id="SM00387">
    <property type="entry name" value="HATPase_c"/>
    <property type="match status" value="1"/>
</dbReference>
<dbReference type="GO" id="GO:0000160">
    <property type="term" value="P:phosphorelay signal transduction system"/>
    <property type="evidence" value="ECO:0007669"/>
    <property type="project" value="InterPro"/>
</dbReference>
<sequence>MVLTRTSTDCLTRINSTPIRSHSWHQGIIEVNMGRHYLLLLVLIWPQLANSVELEPGIETYNLGPEAEFLRDESRNLEFTDVVTPELQTKFQALSKDTANFGFNTSAFWFKLPVKSNYTRPTEWVLAVEYSLLDYVDLYYLDDDGTVVSKLGGDRRSFDNRDVKHRYTYFKLRFSPSEGRDLYLRVQTEGSAEIPLKLMSAYQYAAQDHESQFGQGIFVGLMLIMGMYYLIIGIGAKNREYLFYAFYVFALAAFKMTMNGVTMEYVWGDSIWFTNAASALTTPLVFFAAGLYTYVFLDIRKYRYWNYAFIVSLAILGSCAALSLVLPYKFIKVYTLLGLLFDIVLVASSAYCYRKGFKPAKYFMISWFALIAASVVYGLQKFGVLPVTFLSVYSVELSAAFQALTLAVGQTAKINEINRKIRHAQKEALEAQIETNRVTEMMKTKLESLVAERTADLWAKNQEIKVMMDSIKQGICTVDDDLKVKGHYSGFMETILGSESLEGKSLMRIVFEPSQLKADELSLLQTSVKAMIGEDILNFEANQHVLPSSVETKIKDTKVILEFDWAPVANQNDEVGKLLVSIRDVTELYAAREEARSKEEELAKIGKILKLNGSKFTGYIKSCFTLINDSRFHLNSSNPADHWTTVLRNIHTIKGNSRTYGFDEITETVHRLEDYLFSVPKNQISQEVVLNALQGLGEVVDVLNEYREINDHTLERSEAIEAENTLLRVTDFLKELADGGHLREFYHRREVTKLFDRLNYLTNDTFQKALRPLMDSMPSLAEQLGKPCPEVVFEGEDFFISKEGAEKYEDMFVHLIRNSMDHGFQAEKRGRIFIHIEKKGDRRLIKYRDSGKGLNLQKLRIKANESGVDIDLNDDQQVAEQIFESGVSCSEMVTDISGRGVGMEAVKSFVYELGGQVDVELGPELENGFRAFSLIFDVPAPDILKIHASVG</sequence>
<gene>
    <name evidence="5" type="ORF">SAMN06296036_11139</name>
</gene>
<accession>A0A1Y6BYV5</accession>
<name>A0A1Y6BYV5_9BACT</name>
<dbReference type="PROSITE" id="PS50894">
    <property type="entry name" value="HPT"/>
    <property type="match status" value="1"/>
</dbReference>
<dbReference type="Pfam" id="PF07696">
    <property type="entry name" value="7TMR-DISMED2"/>
    <property type="match status" value="1"/>
</dbReference>
<feature type="transmembrane region" description="Helical" evidence="3">
    <location>
        <begin position="213"/>
        <end position="234"/>
    </location>
</feature>